<dbReference type="RefSeq" id="WP_276726691.1">
    <property type="nucleotide sequence ID" value="NZ_JAFKMR010000005.1"/>
</dbReference>
<feature type="domain" description="DUF6630" evidence="1">
    <location>
        <begin position="8"/>
        <end position="163"/>
    </location>
</feature>
<sequence length="186" mass="21097">MTSTRTKLQALAAILLEDDAARFERLCNQLLDDPEGFQHDGHARAYDLTSEELEDLQHPLWPALLLLMAFAYEEGYSQSEPDADGFEIWVAARVHALTGRSMDLDFVDDWMETHAGERNILSDYFKMLGAHLVPGGLDLIFLDIGDDAYRPFVIRGVDLQRLPEFDDADQAALGWARMQRWDDPAV</sequence>
<name>A0A8I1MTU5_THIA3</name>
<reference evidence="2" key="1">
    <citation type="submission" date="2021-02" db="EMBL/GenBank/DDBJ databases">
        <title>Thiocyanate and organic carbon inputs drive convergent selection for specific autotrophic Afipia and Thiobacillus strains within complex microbiomes.</title>
        <authorList>
            <person name="Huddy R.J."/>
            <person name="Sachdeva R."/>
            <person name="Kadzinga F."/>
            <person name="Kantor R.S."/>
            <person name="Harrison S.T.L."/>
            <person name="Banfield J.F."/>
        </authorList>
    </citation>
    <scope>NUCLEOTIDE SEQUENCE</scope>
    <source>
        <strain evidence="2">SCN18_13_7_16_R3_B_64_19</strain>
    </source>
</reference>
<proteinExistence type="predicted"/>
<organism evidence="2 3">
    <name type="scientific">Thiomonas arsenitoxydans (strain DSM 22701 / CIP 110005 / 3As)</name>
    <dbReference type="NCBI Taxonomy" id="426114"/>
    <lineage>
        <taxon>Bacteria</taxon>
        <taxon>Pseudomonadati</taxon>
        <taxon>Pseudomonadota</taxon>
        <taxon>Betaproteobacteria</taxon>
        <taxon>Burkholderiales</taxon>
        <taxon>Thiomonas</taxon>
    </lineage>
</organism>
<evidence type="ECO:0000313" key="2">
    <source>
        <dbReference type="EMBL" id="MBN8742690.1"/>
    </source>
</evidence>
<accession>A0A8I1MTU5</accession>
<dbReference type="InterPro" id="IPR046582">
    <property type="entry name" value="DUF6630"/>
</dbReference>
<evidence type="ECO:0000313" key="3">
    <source>
        <dbReference type="Proteomes" id="UP000664800"/>
    </source>
</evidence>
<protein>
    <recommendedName>
        <fullName evidence="1">DUF6630 domain-containing protein</fullName>
    </recommendedName>
</protein>
<dbReference type="Proteomes" id="UP000664800">
    <property type="component" value="Unassembled WGS sequence"/>
</dbReference>
<dbReference type="EMBL" id="JAFKMR010000005">
    <property type="protein sequence ID" value="MBN8742690.1"/>
    <property type="molecule type" value="Genomic_DNA"/>
</dbReference>
<gene>
    <name evidence="2" type="ORF">J0I24_00115</name>
</gene>
<evidence type="ECO:0000259" key="1">
    <source>
        <dbReference type="Pfam" id="PF20335"/>
    </source>
</evidence>
<comment type="caution">
    <text evidence="2">The sequence shown here is derived from an EMBL/GenBank/DDBJ whole genome shotgun (WGS) entry which is preliminary data.</text>
</comment>
<dbReference type="AlphaFoldDB" id="A0A8I1MTU5"/>
<dbReference type="Pfam" id="PF20335">
    <property type="entry name" value="DUF6630"/>
    <property type="match status" value="1"/>
</dbReference>